<protein>
    <recommendedName>
        <fullName evidence="3">SRPBCC family protein</fullName>
    </recommendedName>
</protein>
<reference evidence="1 2" key="1">
    <citation type="submission" date="2018-03" db="EMBL/GenBank/DDBJ databases">
        <title>Bacteriophage NCPPB3778 and a type I-E CRISPR drive the evolution of the US Biological Select Agent, Rathayibacter toxicus.</title>
        <authorList>
            <person name="Davis E.W.II."/>
            <person name="Tabima J.F."/>
            <person name="Weisberg A.J."/>
            <person name="Dantas Lopes L."/>
            <person name="Wiseman M.S."/>
            <person name="Wiseman M.S."/>
            <person name="Pupko T."/>
            <person name="Belcher M.S."/>
            <person name="Sechler A.J."/>
            <person name="Tancos M.A."/>
            <person name="Schroeder B.K."/>
            <person name="Murray T.D."/>
            <person name="Luster D.G."/>
            <person name="Schneider W.L."/>
            <person name="Rogers E."/>
            <person name="Andreote F.D."/>
            <person name="Grunwald N.J."/>
            <person name="Putnam M.L."/>
            <person name="Chang J.H."/>
        </authorList>
    </citation>
    <scope>NUCLEOTIDE SEQUENCE [LARGE SCALE GENOMIC DNA]</scope>
    <source>
        <strain evidence="1 2">NCCPB 2253</strain>
    </source>
</reference>
<gene>
    <name evidence="1" type="ORF">C7V51_11880</name>
</gene>
<evidence type="ECO:0000313" key="2">
    <source>
        <dbReference type="Proteomes" id="UP000283946"/>
    </source>
</evidence>
<dbReference type="EMBL" id="CP028130">
    <property type="protein sequence ID" value="AZZ56496.1"/>
    <property type="molecule type" value="Genomic_DNA"/>
</dbReference>
<dbReference type="KEGG" id="ria:C7V51_11880"/>
<accession>A0AAD1ADJ8</accession>
<evidence type="ECO:0000313" key="1">
    <source>
        <dbReference type="EMBL" id="AZZ56496.1"/>
    </source>
</evidence>
<evidence type="ECO:0008006" key="3">
    <source>
        <dbReference type="Google" id="ProtNLM"/>
    </source>
</evidence>
<dbReference type="Gene3D" id="3.30.530.20">
    <property type="match status" value="1"/>
</dbReference>
<organism evidence="1 2">
    <name type="scientific">Rathayibacter iranicus</name>
    <dbReference type="NCBI Taxonomy" id="59737"/>
    <lineage>
        <taxon>Bacteria</taxon>
        <taxon>Bacillati</taxon>
        <taxon>Actinomycetota</taxon>
        <taxon>Actinomycetes</taxon>
        <taxon>Micrococcales</taxon>
        <taxon>Microbacteriaceae</taxon>
        <taxon>Rathayibacter</taxon>
    </lineage>
</organism>
<name>A0AAD1ADJ8_9MICO</name>
<sequence>MISMDAPTPLHVGTRGVLRPKKGPPSKFIVTALVPDRLYEDTTLLPGARLVFRHEATERDGRTELMASATVSGPIAFLWAALLRRDISGGLQRDLNALVRLVEATLPAQIKD</sequence>
<dbReference type="SUPFAM" id="SSF55961">
    <property type="entry name" value="Bet v1-like"/>
    <property type="match status" value="1"/>
</dbReference>
<dbReference type="InterPro" id="IPR023393">
    <property type="entry name" value="START-like_dom_sf"/>
</dbReference>
<proteinExistence type="predicted"/>
<dbReference type="AlphaFoldDB" id="A0AAD1ADJ8"/>
<dbReference type="Proteomes" id="UP000283946">
    <property type="component" value="Chromosome"/>
</dbReference>